<feature type="compositionally biased region" description="Low complexity" evidence="1">
    <location>
        <begin position="410"/>
        <end position="424"/>
    </location>
</feature>
<dbReference type="OrthoDB" id="3235325at2759"/>
<keyword evidence="3" id="KW-1185">Reference proteome</keyword>
<feature type="compositionally biased region" description="Polar residues" evidence="1">
    <location>
        <begin position="389"/>
        <end position="409"/>
    </location>
</feature>
<accession>A0A4Y7SCL8</accession>
<dbReference type="EMBL" id="QPFP01000210">
    <property type="protein sequence ID" value="TEB19030.1"/>
    <property type="molecule type" value="Genomic_DNA"/>
</dbReference>
<feature type="compositionally biased region" description="Basic and acidic residues" evidence="1">
    <location>
        <begin position="195"/>
        <end position="214"/>
    </location>
</feature>
<feature type="region of interest" description="Disordered" evidence="1">
    <location>
        <begin position="195"/>
        <end position="220"/>
    </location>
</feature>
<gene>
    <name evidence="2" type="ORF">FA13DRAFT_1802665</name>
</gene>
<name>A0A4Y7SCL8_COPMI</name>
<feature type="region of interest" description="Disordered" evidence="1">
    <location>
        <begin position="319"/>
        <end position="373"/>
    </location>
</feature>
<organism evidence="2 3">
    <name type="scientific">Coprinellus micaceus</name>
    <name type="common">Glistening ink-cap mushroom</name>
    <name type="synonym">Coprinus micaceus</name>
    <dbReference type="NCBI Taxonomy" id="71717"/>
    <lineage>
        <taxon>Eukaryota</taxon>
        <taxon>Fungi</taxon>
        <taxon>Dikarya</taxon>
        <taxon>Basidiomycota</taxon>
        <taxon>Agaricomycotina</taxon>
        <taxon>Agaricomycetes</taxon>
        <taxon>Agaricomycetidae</taxon>
        <taxon>Agaricales</taxon>
        <taxon>Agaricineae</taxon>
        <taxon>Psathyrellaceae</taxon>
        <taxon>Coprinellus</taxon>
    </lineage>
</organism>
<dbReference type="AlphaFoldDB" id="A0A4Y7SCL8"/>
<protein>
    <submittedName>
        <fullName evidence="2">Uncharacterized protein</fullName>
    </submittedName>
</protein>
<dbReference type="STRING" id="71717.A0A4Y7SCL8"/>
<reference evidence="2 3" key="1">
    <citation type="journal article" date="2019" name="Nat. Ecol. Evol.">
        <title>Megaphylogeny resolves global patterns of mushroom evolution.</title>
        <authorList>
            <person name="Varga T."/>
            <person name="Krizsan K."/>
            <person name="Foldi C."/>
            <person name="Dima B."/>
            <person name="Sanchez-Garcia M."/>
            <person name="Sanchez-Ramirez S."/>
            <person name="Szollosi G.J."/>
            <person name="Szarkandi J.G."/>
            <person name="Papp V."/>
            <person name="Albert L."/>
            <person name="Andreopoulos W."/>
            <person name="Angelini C."/>
            <person name="Antonin V."/>
            <person name="Barry K.W."/>
            <person name="Bougher N.L."/>
            <person name="Buchanan P."/>
            <person name="Buyck B."/>
            <person name="Bense V."/>
            <person name="Catcheside P."/>
            <person name="Chovatia M."/>
            <person name="Cooper J."/>
            <person name="Damon W."/>
            <person name="Desjardin D."/>
            <person name="Finy P."/>
            <person name="Geml J."/>
            <person name="Haridas S."/>
            <person name="Hughes K."/>
            <person name="Justo A."/>
            <person name="Karasinski D."/>
            <person name="Kautmanova I."/>
            <person name="Kiss B."/>
            <person name="Kocsube S."/>
            <person name="Kotiranta H."/>
            <person name="LaButti K.M."/>
            <person name="Lechner B.E."/>
            <person name="Liimatainen K."/>
            <person name="Lipzen A."/>
            <person name="Lukacs Z."/>
            <person name="Mihaltcheva S."/>
            <person name="Morgado L.N."/>
            <person name="Niskanen T."/>
            <person name="Noordeloos M.E."/>
            <person name="Ohm R.A."/>
            <person name="Ortiz-Santana B."/>
            <person name="Ovrebo C."/>
            <person name="Racz N."/>
            <person name="Riley R."/>
            <person name="Savchenko A."/>
            <person name="Shiryaev A."/>
            <person name="Soop K."/>
            <person name="Spirin V."/>
            <person name="Szebenyi C."/>
            <person name="Tomsovsky M."/>
            <person name="Tulloss R.E."/>
            <person name="Uehling J."/>
            <person name="Grigoriev I.V."/>
            <person name="Vagvolgyi C."/>
            <person name="Papp T."/>
            <person name="Martin F.M."/>
            <person name="Miettinen O."/>
            <person name="Hibbett D.S."/>
            <person name="Nagy L.G."/>
        </authorList>
    </citation>
    <scope>NUCLEOTIDE SEQUENCE [LARGE SCALE GENOMIC DNA]</scope>
    <source>
        <strain evidence="2 3">FP101781</strain>
    </source>
</reference>
<evidence type="ECO:0000313" key="3">
    <source>
        <dbReference type="Proteomes" id="UP000298030"/>
    </source>
</evidence>
<feature type="region of interest" description="Disordered" evidence="1">
    <location>
        <begin position="389"/>
        <end position="425"/>
    </location>
</feature>
<comment type="caution">
    <text evidence="2">The sequence shown here is derived from an EMBL/GenBank/DDBJ whole genome shotgun (WGS) entry which is preliminary data.</text>
</comment>
<feature type="compositionally biased region" description="Basic and acidic residues" evidence="1">
    <location>
        <begin position="333"/>
        <end position="346"/>
    </location>
</feature>
<dbReference type="Proteomes" id="UP000298030">
    <property type="component" value="Unassembled WGS sequence"/>
</dbReference>
<sequence>MAHANDFSDPSMFDLGLTSSPSTNGTGLASSLYDIPSDSSIQAMSNCDSQLFLNPQFPAMSTTIQSTQHTFRAPTTYPVTPQMHNTDHPSGRLAIVGLASHSILLQAGNLAHSTLLKERDTLKSENQGLKTAYAMLLTRIRNVAVGSEGGEVGTGSGSTQPSIVGLVTTKTEWAELNRKDYPFIQFWTKESYRGHKREKDKTKGESGIKDAEKVRRGKNANLSSERESMAFLQHEDGTPVLEEEAQAIANSMRKVFNDLLLSGLAPSVWTDASSTATKYLYQEMYRLFQFLQFCKNHWKVEKLASLLYSNWHRKIREAPAKVKSEPQSDIEGNDSKPEGKVEEVGNKRKAVPALATSPSGAKPTKQAKTATEDIPSEVVGAALAVVQPVSTASPSTTQSDGNSSEGGTPTLSAAATTSSVSDTNANKESIMLSNADMDKENTTPILAAAADGGTTKSVVPTVKKVKISNPLAGAKRNTLGNSSIKDTNRVIEKVVQPAGVQPALVVPPVVQESVQQPQQAPAVPPSIQVPKKDLYKFSETNAVEWNLFGAEYAPAQAVWPTKDAVKAVYDSLAPEDKETWKKRRKDIIAARRAAKCSTA</sequence>
<proteinExistence type="predicted"/>
<evidence type="ECO:0000313" key="2">
    <source>
        <dbReference type="EMBL" id="TEB19030.1"/>
    </source>
</evidence>
<evidence type="ECO:0000256" key="1">
    <source>
        <dbReference type="SAM" id="MobiDB-lite"/>
    </source>
</evidence>